<dbReference type="PROSITE" id="PS50021">
    <property type="entry name" value="CH"/>
    <property type="match status" value="1"/>
</dbReference>
<evidence type="ECO:0000313" key="8">
    <source>
        <dbReference type="Proteomes" id="UP000233040"/>
    </source>
</evidence>
<dbReference type="OMA" id="APHQGER"/>
<organism evidence="7 8">
    <name type="scientific">Cebus imitator</name>
    <name type="common">Panamanian white-faced capuchin</name>
    <name type="synonym">Cebus capucinus imitator</name>
    <dbReference type="NCBI Taxonomy" id="2715852"/>
    <lineage>
        <taxon>Eukaryota</taxon>
        <taxon>Metazoa</taxon>
        <taxon>Chordata</taxon>
        <taxon>Craniata</taxon>
        <taxon>Vertebrata</taxon>
        <taxon>Euteleostomi</taxon>
        <taxon>Mammalia</taxon>
        <taxon>Eutheria</taxon>
        <taxon>Euarchontoglires</taxon>
        <taxon>Primates</taxon>
        <taxon>Haplorrhini</taxon>
        <taxon>Platyrrhini</taxon>
        <taxon>Cebidae</taxon>
        <taxon>Cebinae</taxon>
        <taxon>Cebus</taxon>
    </lineage>
</organism>
<dbReference type="Proteomes" id="UP000233040">
    <property type="component" value="Unassembled WGS sequence"/>
</dbReference>
<comment type="similarity">
    <text evidence="3">Belongs to the smoothelin family.</text>
</comment>
<dbReference type="PANTHER" id="PTHR23167">
    <property type="entry name" value="CALPONIN HOMOLOGY DOMAIN-CONTAINING PROTEIN DDB_G0272472-RELATED"/>
    <property type="match status" value="1"/>
</dbReference>
<dbReference type="AlphaFoldDB" id="A0A2K5PG25"/>
<feature type="compositionally biased region" description="Pro residues" evidence="5">
    <location>
        <begin position="275"/>
        <end position="288"/>
    </location>
</feature>
<dbReference type="SMART" id="SM00033">
    <property type="entry name" value="CH"/>
    <property type="match status" value="1"/>
</dbReference>
<evidence type="ECO:0000313" key="7">
    <source>
        <dbReference type="Ensembl" id="ENSCCAP00000002579.1"/>
    </source>
</evidence>
<dbReference type="PANTHER" id="PTHR23167:SF37">
    <property type="entry name" value="SMOOTHELIN-LIKE PROTEIN 2"/>
    <property type="match status" value="1"/>
</dbReference>
<dbReference type="CDD" id="cd21261">
    <property type="entry name" value="CH_SMTNL2"/>
    <property type="match status" value="1"/>
</dbReference>
<keyword evidence="8" id="KW-1185">Reference proteome</keyword>
<evidence type="ECO:0000256" key="4">
    <source>
        <dbReference type="SAM" id="Coils"/>
    </source>
</evidence>
<proteinExistence type="inferred from homology"/>
<feature type="compositionally biased region" description="Low complexity" evidence="5">
    <location>
        <begin position="239"/>
        <end position="259"/>
    </location>
</feature>
<reference evidence="7" key="1">
    <citation type="submission" date="2025-08" db="UniProtKB">
        <authorList>
            <consortium name="Ensembl"/>
        </authorList>
    </citation>
    <scope>IDENTIFICATION</scope>
</reference>
<feature type="compositionally biased region" description="Polar residues" evidence="5">
    <location>
        <begin position="305"/>
        <end position="315"/>
    </location>
</feature>
<feature type="region of interest" description="Disordered" evidence="5">
    <location>
        <begin position="159"/>
        <end position="196"/>
    </location>
</feature>
<sequence>MEPDPEAQEARTVREALGRYEAALEGAVRALHEDMQGLQRGVERRVAEALRLAGPLARTVAELQRDNQRLQAQLERLTRQVEALGFASGMSPAPGTPGTPGTPSPPPAPGVPDRAPRLGSARFASHATFSLSGRGQSLDYDEASESEMKKALNSCIVENGHQLGAGPGDGPPEVAQTFQAPDPPRPRPVSLSLRLPHQPVTAVTRVSDRFSGETSAAALSPTSAATLGGLNPSPSEAAPSWTPSPSEKSSSFTRSVSSSGYGAVTASKHSDSPPLVTPPQSPMSPQPPATTQVHRPGERRRELVRSQTLPRTSGAQARKALFEKWEQETAGGKGKGEARARLKRSQSFGVASASSIKQILLEWCRSKTLGYQHVDLQNFSSSWSDGMAFCALVHSFFPDAFDYNSLSPTQRQKNFELAFTMAENLANCERLIEVEDMMVMGRKPDPMCVFTYVQSLYNHLRRFE</sequence>
<feature type="compositionally biased region" description="Pro residues" evidence="5">
    <location>
        <begin position="94"/>
        <end position="110"/>
    </location>
</feature>
<feature type="region of interest" description="Disordered" evidence="5">
    <location>
        <begin position="214"/>
        <end position="317"/>
    </location>
</feature>
<dbReference type="Gene3D" id="1.10.418.10">
    <property type="entry name" value="Calponin-like domain"/>
    <property type="match status" value="1"/>
</dbReference>
<evidence type="ECO:0000256" key="5">
    <source>
        <dbReference type="SAM" id="MobiDB-lite"/>
    </source>
</evidence>
<evidence type="ECO:0000256" key="3">
    <source>
        <dbReference type="ARBA" id="ARBA00061655"/>
    </source>
</evidence>
<keyword evidence="1" id="KW-0597">Phosphoprotein</keyword>
<dbReference type="Pfam" id="PF00307">
    <property type="entry name" value="CH"/>
    <property type="match status" value="1"/>
</dbReference>
<feature type="compositionally biased region" description="Low complexity" evidence="5">
    <location>
        <begin position="214"/>
        <end position="227"/>
    </location>
</feature>
<reference evidence="7" key="2">
    <citation type="submission" date="2025-09" db="UniProtKB">
        <authorList>
            <consortium name="Ensembl"/>
        </authorList>
    </citation>
    <scope>IDENTIFICATION</scope>
</reference>
<evidence type="ECO:0000259" key="6">
    <source>
        <dbReference type="PROSITE" id="PS50021"/>
    </source>
</evidence>
<feature type="region of interest" description="Disordered" evidence="5">
    <location>
        <begin position="87"/>
        <end position="117"/>
    </location>
</feature>
<dbReference type="GeneTree" id="ENSGT00940000154495"/>
<dbReference type="InterPro" id="IPR001715">
    <property type="entry name" value="CH_dom"/>
</dbReference>
<keyword evidence="2 4" id="KW-0175">Coiled coil</keyword>
<dbReference type="STRING" id="9516.ENSCCAP00000002579"/>
<evidence type="ECO:0000256" key="1">
    <source>
        <dbReference type="ARBA" id="ARBA00022553"/>
    </source>
</evidence>
<protein>
    <submittedName>
        <fullName evidence="7">Smoothelin like 2</fullName>
    </submittedName>
</protein>
<feature type="coiled-coil region" evidence="4">
    <location>
        <begin position="60"/>
        <end position="87"/>
    </location>
</feature>
<feature type="domain" description="Calponin-homology (CH)" evidence="6">
    <location>
        <begin position="354"/>
        <end position="461"/>
    </location>
</feature>
<name>A0A2K5PG25_CEBIM</name>
<dbReference type="SUPFAM" id="SSF47576">
    <property type="entry name" value="Calponin-homology domain, CH-domain"/>
    <property type="match status" value="1"/>
</dbReference>
<accession>A0A2K5PG25</accession>
<evidence type="ECO:0000256" key="2">
    <source>
        <dbReference type="ARBA" id="ARBA00023054"/>
    </source>
</evidence>
<dbReference type="FunFam" id="1.10.418.10:FF:000009">
    <property type="entry name" value="smoothelin isoform X2"/>
    <property type="match status" value="1"/>
</dbReference>
<dbReference type="InterPro" id="IPR050540">
    <property type="entry name" value="F-actin_Monoox_Mical"/>
</dbReference>
<dbReference type="Ensembl" id="ENSCCAT00000016564.1">
    <property type="protein sequence ID" value="ENSCCAP00000002579.1"/>
    <property type="gene ID" value="ENSCCAG00000015412.1"/>
</dbReference>
<dbReference type="InterPro" id="IPR036872">
    <property type="entry name" value="CH_dom_sf"/>
</dbReference>
<feature type="compositionally biased region" description="Basic and acidic residues" evidence="5">
    <location>
        <begin position="295"/>
        <end position="304"/>
    </location>
</feature>
<gene>
    <name evidence="7" type="primary">SMTNL2</name>
</gene>